<sequence>MKKSFIYCSLFLSFVVSAAVAQDFEINGGQQQQTPAPQKAGKKSKGKAASSAPANGGSNEIGWGNSIEVGRLARAAQDALKHGNPAAAATYAQRAVQAAPQNSKLWLLLGYTSRLAGRNQESINAYNHAIQTDPKSLDAKSGLAQTYMKMGRTDEAKRLLAQVLAAGSTRQNDLLVAGELYLRTKDYQQGINYLQRADNLKPNAHAELLMAMGYMKMKQPQKAKQLLDMAKRRAPNNVEIFQAVATFYREDHDYKNAIATLNSAPRKTPALLADLGFTYELSGDKQSAAATYVKAANAAPKEIKFQLSAAQSLIQSGDKTKAQDFLKRAAAIDPNHYRLHAIRAGLAKSENRNDEAVKEYQLALSAMPKEGVPEGQLYPVLLRLNLSEALKDTGNTEAAKQQVEIAEQEISKINVEGPAKAEFLRVRASIKASGEDYAGAEADLKEAQKLDPDNQLITLQYANLLWKAGRKDESKQMYLGILQGDPKNRYALEALGYLARDVGDTAGAEHYFTALAQAYPDDYIAYLALGDLYTATRDFTRALAAYDKAHELAPNNAIVIANAANAAIEARQFPLAGRWIAMATGEMADEPHVLVEKERYLFHSGKYQEAAVAGQRALEKLPKDRNASVYLAYTYYNLGRYDDVLALSDKYDNIIPKEPNFPLLEGHVHRQSQLTDEAVQDYTRALERDPKMVEAYVNRGYALNDLQNAEQAAQDFHAALQLNPNNGTAHLGLSFSELQLHHGKEALAEAAAAEKIMGESGATHLATATAYRQQRLMAQAEKEYIAAIKFAPQDPKLHLALAETQYNERKYQQSLNTLADALTLDPNDPLIYAQMAHAHAELKHRDETLRYVTLAEQTGGEKSAILLDTGEALLTLGDRDGAMKRFERALDAPDADRVQARLAIARLMVHDGKNGDARQQVALAFAESRIGEASPVTPDDLVEAANIFLSINDFDLAQRYFVKAKDAGAADEVVAIGLANVALVRGNTNEAQVQLASVGDPAEQAQNYDYQLALGDMYRQQRNGQLALSAFARANQLSGADNTTAERALFETAGQEGMHINDKLSLLSDLDVHGIFDNATIYNLDRQIFGVVGSQQPIPPRSTTESLWTNGYRLHLNGLPLISGFFQLRNARGEFSVPSNALIVPTDTYDYNFNTAINPTLKMGFLRLDFNAGVQFTVRRDKDSPVVMNQNLFRQFVYLQSNSIGDWLQIRGEAYHEAGPFTDRDLSSRDVGTRLEFVVGRPWGRNALLTGYSARDIQYNPSIREFFTTSTYAGLQHTFGRERSLTVAALGEYIRSWRVQDDFYAIAQAIEPGGRITWQPNNRWKLDGNFAWGKGEGFALYDNVQSSFFISYVKPFRRSMTDAFGDVPVEYPLRFSLGVQTDNFYHFTGRGQTQIRPVIRLTLF</sequence>
<reference evidence="4 5" key="1">
    <citation type="journal article" date="2009" name="Appl. Environ. Microbiol.">
        <title>Three genomes from the phylum Acidobacteria provide insight into the lifestyles of these microorganisms in soils.</title>
        <authorList>
            <person name="Ward N.L."/>
            <person name="Challacombe J.F."/>
            <person name="Janssen P.H."/>
            <person name="Henrissat B."/>
            <person name="Coutinho P.M."/>
            <person name="Wu M."/>
            <person name="Xie G."/>
            <person name="Haft D.H."/>
            <person name="Sait M."/>
            <person name="Badger J."/>
            <person name="Barabote R.D."/>
            <person name="Bradley B."/>
            <person name="Brettin T.S."/>
            <person name="Brinkac L.M."/>
            <person name="Bruce D."/>
            <person name="Creasy T."/>
            <person name="Daugherty S.C."/>
            <person name="Davidsen T.M."/>
            <person name="DeBoy R.T."/>
            <person name="Detter J.C."/>
            <person name="Dodson R.J."/>
            <person name="Durkin A.S."/>
            <person name="Ganapathy A."/>
            <person name="Gwinn-Giglio M."/>
            <person name="Han C.S."/>
            <person name="Khouri H."/>
            <person name="Kiss H."/>
            <person name="Kothari S.P."/>
            <person name="Madupu R."/>
            <person name="Nelson K.E."/>
            <person name="Nelson W.C."/>
            <person name="Paulsen I."/>
            <person name="Penn K."/>
            <person name="Ren Q."/>
            <person name="Rosovitz M.J."/>
            <person name="Selengut J.D."/>
            <person name="Shrivastava S."/>
            <person name="Sullivan S.A."/>
            <person name="Tapia R."/>
            <person name="Thompson L.S."/>
            <person name="Watkins K.L."/>
            <person name="Yang Q."/>
            <person name="Yu C."/>
            <person name="Zafar N."/>
            <person name="Zhou L."/>
            <person name="Kuske C.R."/>
        </authorList>
    </citation>
    <scope>NUCLEOTIDE SEQUENCE [LARGE SCALE GENOMIC DNA]</scope>
    <source>
        <strain evidence="4 5">Ellin345</strain>
    </source>
</reference>
<accession>Q1IHP2</accession>
<keyword evidence="3" id="KW-0732">Signal</keyword>
<evidence type="ECO:0000256" key="3">
    <source>
        <dbReference type="SAM" id="SignalP"/>
    </source>
</evidence>
<feature type="repeat" description="TPR" evidence="1">
    <location>
        <begin position="659"/>
        <end position="692"/>
    </location>
</feature>
<organism evidence="4 5">
    <name type="scientific">Koribacter versatilis (strain Ellin345)</name>
    <dbReference type="NCBI Taxonomy" id="204669"/>
    <lineage>
        <taxon>Bacteria</taxon>
        <taxon>Pseudomonadati</taxon>
        <taxon>Acidobacteriota</taxon>
        <taxon>Terriglobia</taxon>
        <taxon>Terriglobales</taxon>
        <taxon>Candidatus Korobacteraceae</taxon>
        <taxon>Candidatus Korobacter</taxon>
    </lineage>
</organism>
<dbReference type="PANTHER" id="PTHR12558:SF13">
    <property type="entry name" value="CELL DIVISION CYCLE PROTEIN 27 HOMOLOG"/>
    <property type="match status" value="1"/>
</dbReference>
<feature type="repeat" description="TPR" evidence="1">
    <location>
        <begin position="171"/>
        <end position="204"/>
    </location>
</feature>
<dbReference type="PANTHER" id="PTHR12558">
    <property type="entry name" value="CELL DIVISION CYCLE 16,23,27"/>
    <property type="match status" value="1"/>
</dbReference>
<feature type="signal peptide" evidence="3">
    <location>
        <begin position="1"/>
        <end position="18"/>
    </location>
</feature>
<dbReference type="HOGENOM" id="CLU_254094_0_0_0"/>
<feature type="region of interest" description="Disordered" evidence="2">
    <location>
        <begin position="29"/>
        <end position="62"/>
    </location>
</feature>
<evidence type="ECO:0000256" key="1">
    <source>
        <dbReference type="PROSITE-ProRule" id="PRU00339"/>
    </source>
</evidence>
<dbReference type="Gene3D" id="1.25.40.10">
    <property type="entry name" value="Tetratricopeptide repeat domain"/>
    <property type="match status" value="7"/>
</dbReference>
<dbReference type="SUPFAM" id="SSF48452">
    <property type="entry name" value="TPR-like"/>
    <property type="match status" value="4"/>
</dbReference>
<feature type="repeat" description="TPR" evidence="1">
    <location>
        <begin position="693"/>
        <end position="726"/>
    </location>
</feature>
<feature type="chain" id="PRO_5004190957" evidence="3">
    <location>
        <begin position="19"/>
        <end position="1404"/>
    </location>
</feature>
<proteinExistence type="predicted"/>
<dbReference type="Proteomes" id="UP000002432">
    <property type="component" value="Chromosome"/>
</dbReference>
<dbReference type="EMBL" id="CP000360">
    <property type="protein sequence ID" value="ABF43608.1"/>
    <property type="molecule type" value="Genomic_DNA"/>
</dbReference>
<dbReference type="RefSeq" id="WP_011525405.1">
    <property type="nucleotide sequence ID" value="NC_008009.1"/>
</dbReference>
<dbReference type="Pfam" id="PF13432">
    <property type="entry name" value="TPR_16"/>
    <property type="match status" value="4"/>
</dbReference>
<feature type="compositionally biased region" description="Low complexity" evidence="2">
    <location>
        <begin position="47"/>
        <end position="58"/>
    </location>
</feature>
<dbReference type="Pfam" id="PF14559">
    <property type="entry name" value="TPR_19"/>
    <property type="match status" value="3"/>
</dbReference>
<dbReference type="PROSITE" id="PS50293">
    <property type="entry name" value="TPR_REGION"/>
    <property type="match status" value="2"/>
</dbReference>
<keyword evidence="5" id="KW-1185">Reference proteome</keyword>
<dbReference type="EnsemblBacteria" id="ABF43608">
    <property type="protein sequence ID" value="ABF43608"/>
    <property type="gene ID" value="Acid345_4608"/>
</dbReference>
<dbReference type="OrthoDB" id="98092at2"/>
<protein>
    <submittedName>
        <fullName evidence="4">Tetratricopeptide repeat protein</fullName>
    </submittedName>
</protein>
<dbReference type="Pfam" id="PF13181">
    <property type="entry name" value="TPR_8"/>
    <property type="match status" value="2"/>
</dbReference>
<feature type="repeat" description="TPR" evidence="1">
    <location>
        <begin position="863"/>
        <end position="896"/>
    </location>
</feature>
<evidence type="ECO:0000313" key="5">
    <source>
        <dbReference type="Proteomes" id="UP000002432"/>
    </source>
</evidence>
<dbReference type="eggNOG" id="COG3063">
    <property type="taxonomic scope" value="Bacteria"/>
</dbReference>
<dbReference type="SMART" id="SM00028">
    <property type="entry name" value="TPR"/>
    <property type="match status" value="18"/>
</dbReference>
<feature type="repeat" description="TPR" evidence="1">
    <location>
        <begin position="523"/>
        <end position="556"/>
    </location>
</feature>
<evidence type="ECO:0000256" key="2">
    <source>
        <dbReference type="SAM" id="MobiDB-lite"/>
    </source>
</evidence>
<evidence type="ECO:0000313" key="4">
    <source>
        <dbReference type="EMBL" id="ABF43608.1"/>
    </source>
</evidence>
<dbReference type="InterPro" id="IPR011990">
    <property type="entry name" value="TPR-like_helical_dom_sf"/>
</dbReference>
<dbReference type="eggNOG" id="COG0457">
    <property type="taxonomic scope" value="Bacteria"/>
</dbReference>
<keyword evidence="1" id="KW-0802">TPR repeat</keyword>
<feature type="repeat" description="TPR" evidence="1">
    <location>
        <begin position="103"/>
        <end position="136"/>
    </location>
</feature>
<dbReference type="PROSITE" id="PS50005">
    <property type="entry name" value="TPR"/>
    <property type="match status" value="7"/>
</dbReference>
<gene>
    <name evidence="4" type="ordered locus">Acid345_4608</name>
</gene>
<name>Q1IHP2_KORVE</name>
<feature type="repeat" description="TPR" evidence="1">
    <location>
        <begin position="795"/>
        <end position="828"/>
    </location>
</feature>
<dbReference type="KEGG" id="aba:Acid345_4608"/>
<dbReference type="STRING" id="204669.Acid345_4608"/>
<dbReference type="InterPro" id="IPR019734">
    <property type="entry name" value="TPR_rpt"/>
</dbReference>